<dbReference type="InterPro" id="IPR011333">
    <property type="entry name" value="SKP1/BTB/POZ_sf"/>
</dbReference>
<organism evidence="2 3">
    <name type="scientific">Plectus sambesii</name>
    <dbReference type="NCBI Taxonomy" id="2011161"/>
    <lineage>
        <taxon>Eukaryota</taxon>
        <taxon>Metazoa</taxon>
        <taxon>Ecdysozoa</taxon>
        <taxon>Nematoda</taxon>
        <taxon>Chromadorea</taxon>
        <taxon>Plectida</taxon>
        <taxon>Plectina</taxon>
        <taxon>Plectoidea</taxon>
        <taxon>Plectidae</taxon>
        <taxon>Plectus</taxon>
    </lineage>
</organism>
<dbReference type="Proteomes" id="UP000887566">
    <property type="component" value="Unplaced"/>
</dbReference>
<evidence type="ECO:0000313" key="2">
    <source>
        <dbReference type="Proteomes" id="UP000887566"/>
    </source>
</evidence>
<evidence type="ECO:0000259" key="1">
    <source>
        <dbReference type="SMART" id="SM00225"/>
    </source>
</evidence>
<protein>
    <submittedName>
        <fullName evidence="3">BTB domain-containing protein</fullName>
    </submittedName>
</protein>
<evidence type="ECO:0000313" key="3">
    <source>
        <dbReference type="WBParaSite" id="PSAMB.scaffold1474size31062.g13347.t1"/>
    </source>
</evidence>
<dbReference type="PANTHER" id="PTHR11145">
    <property type="entry name" value="BTB/POZ DOMAIN-CONTAINING ADAPTER FOR CUL3-MEDIATED RHOA DEGRADATION PROTEIN FAMILY MEMBER"/>
    <property type="match status" value="1"/>
</dbReference>
<dbReference type="Gene3D" id="3.30.710.10">
    <property type="entry name" value="Potassium Channel Kv1.1, Chain A"/>
    <property type="match status" value="1"/>
</dbReference>
<proteinExistence type="predicted"/>
<dbReference type="SMART" id="SM00225">
    <property type="entry name" value="BTB"/>
    <property type="match status" value="1"/>
</dbReference>
<name>A0A914V2F6_9BILA</name>
<dbReference type="WBParaSite" id="PSAMB.scaffold1474size31062.g13347.t1">
    <property type="protein sequence ID" value="PSAMB.scaffold1474size31062.g13347.t1"/>
    <property type="gene ID" value="PSAMB.scaffold1474size31062.g13347"/>
</dbReference>
<dbReference type="InterPro" id="IPR045068">
    <property type="entry name" value="BACURD1-3"/>
</dbReference>
<dbReference type="SUPFAM" id="SSF54695">
    <property type="entry name" value="POZ domain"/>
    <property type="match status" value="1"/>
</dbReference>
<dbReference type="PANTHER" id="PTHR11145:SF12">
    <property type="entry name" value="BTB DOMAIN-CONTAINING PROTEIN"/>
    <property type="match status" value="1"/>
</dbReference>
<dbReference type="InterPro" id="IPR003131">
    <property type="entry name" value="T1-type_BTB"/>
</dbReference>
<accession>A0A914V2F6</accession>
<dbReference type="Pfam" id="PF02214">
    <property type="entry name" value="BTB_2"/>
    <property type="match status" value="1"/>
</dbReference>
<sequence length="232" mass="26942">MSDISASSSRTVRLNVGGQRFETTVQTLRRLPDTMLGRMFSDDWRPPGDVDTFIDRDGRLFHHILNFLRDDHTAALPEDADQLRQLLREAEYYQLCELSEWCRMRLALPLRPIKNGEVVRWRPDSVDTYWRTFALSLIQDGVELGFLFDRVGRKYNDKQTVATCIGCLTRFGLDTITVFDFKIRFEEWEPLKHHMQHMRGIVVELVGQTCCVVQWGNGKRLHIPCTALVPAD</sequence>
<dbReference type="AlphaFoldDB" id="A0A914V2F6"/>
<dbReference type="GO" id="GO:0051260">
    <property type="term" value="P:protein homooligomerization"/>
    <property type="evidence" value="ECO:0007669"/>
    <property type="project" value="InterPro"/>
</dbReference>
<reference evidence="3" key="1">
    <citation type="submission" date="2022-11" db="UniProtKB">
        <authorList>
            <consortium name="WormBaseParasite"/>
        </authorList>
    </citation>
    <scope>IDENTIFICATION</scope>
</reference>
<keyword evidence="2" id="KW-1185">Reference proteome</keyword>
<feature type="domain" description="BTB" evidence="1">
    <location>
        <begin position="10"/>
        <end position="110"/>
    </location>
</feature>
<dbReference type="InterPro" id="IPR000210">
    <property type="entry name" value="BTB/POZ_dom"/>
</dbReference>